<evidence type="ECO:0000313" key="2">
    <source>
        <dbReference type="Proteomes" id="UP000516380"/>
    </source>
</evidence>
<protein>
    <submittedName>
        <fullName evidence="1">Uncharacterized protein</fullName>
    </submittedName>
</protein>
<dbReference type="EMBL" id="AP023343">
    <property type="protein sequence ID" value="BCI90935.1"/>
    <property type="molecule type" value="Genomic_DNA"/>
</dbReference>
<name>A0A7G1IMB3_MYCKA</name>
<reference evidence="1 2" key="1">
    <citation type="submission" date="2020-07" db="EMBL/GenBank/DDBJ databases">
        <title>Mycobacterium kansasii (former subtype) with zoonotic potential isolated from diseased indoor pet cat, Japan.</title>
        <authorList>
            <person name="Fukano H."/>
            <person name="Terazono T."/>
            <person name="Hoshino Y."/>
        </authorList>
    </citation>
    <scope>NUCLEOTIDE SEQUENCE [LARGE SCALE GENOMIC DNA]</scope>
    <source>
        <strain evidence="1 2">Kuro-I</strain>
    </source>
</reference>
<organism evidence="1 2">
    <name type="scientific">Mycobacterium kansasii</name>
    <dbReference type="NCBI Taxonomy" id="1768"/>
    <lineage>
        <taxon>Bacteria</taxon>
        <taxon>Bacillati</taxon>
        <taxon>Actinomycetota</taxon>
        <taxon>Actinomycetes</taxon>
        <taxon>Mycobacteriales</taxon>
        <taxon>Mycobacteriaceae</taxon>
        <taxon>Mycobacterium</taxon>
    </lineage>
</organism>
<sequence>MPDRRAQQAGKRQLLLVVEVVLAAEEDHFMGQQCLTDLVDLGGIEVTAKAYTVHLGADTAAQLLHGYQVCHCMVLRRRV</sequence>
<dbReference type="AlphaFoldDB" id="A0A7G1IMB3"/>
<proteinExistence type="predicted"/>
<gene>
    <name evidence="1" type="ORF">NIIDMKKI_61410</name>
</gene>
<dbReference type="Proteomes" id="UP000516380">
    <property type="component" value="Chromosome"/>
</dbReference>
<accession>A0A7G1IMB3</accession>
<evidence type="ECO:0000313" key="1">
    <source>
        <dbReference type="EMBL" id="BCI90935.1"/>
    </source>
</evidence>
<keyword evidence="2" id="KW-1185">Reference proteome</keyword>